<dbReference type="AlphaFoldDB" id="A2DAF2"/>
<dbReference type="EMBL" id="DS113183">
    <property type="protein sequence ID" value="EAY22455.1"/>
    <property type="molecule type" value="Genomic_DNA"/>
</dbReference>
<protein>
    <submittedName>
        <fullName evidence="1">Uncharacterized protein</fullName>
    </submittedName>
</protein>
<evidence type="ECO:0000313" key="2">
    <source>
        <dbReference type="Proteomes" id="UP000001542"/>
    </source>
</evidence>
<evidence type="ECO:0000313" key="1">
    <source>
        <dbReference type="EMBL" id="EAY22455.1"/>
    </source>
</evidence>
<reference evidence="1" key="2">
    <citation type="journal article" date="2007" name="Science">
        <title>Draft genome sequence of the sexually transmitted pathogen Trichomonas vaginalis.</title>
        <authorList>
            <person name="Carlton J.M."/>
            <person name="Hirt R.P."/>
            <person name="Silva J.C."/>
            <person name="Delcher A.L."/>
            <person name="Schatz M."/>
            <person name="Zhao Q."/>
            <person name="Wortman J.R."/>
            <person name="Bidwell S.L."/>
            <person name="Alsmark U.C.M."/>
            <person name="Besteiro S."/>
            <person name="Sicheritz-Ponten T."/>
            <person name="Noel C.J."/>
            <person name="Dacks J.B."/>
            <person name="Foster P.G."/>
            <person name="Simillion C."/>
            <person name="Van de Peer Y."/>
            <person name="Miranda-Saavedra D."/>
            <person name="Barton G.J."/>
            <person name="Westrop G.D."/>
            <person name="Mueller S."/>
            <person name="Dessi D."/>
            <person name="Fiori P.L."/>
            <person name="Ren Q."/>
            <person name="Paulsen I."/>
            <person name="Zhang H."/>
            <person name="Bastida-Corcuera F.D."/>
            <person name="Simoes-Barbosa A."/>
            <person name="Brown M.T."/>
            <person name="Hayes R.D."/>
            <person name="Mukherjee M."/>
            <person name="Okumura C.Y."/>
            <person name="Schneider R."/>
            <person name="Smith A.J."/>
            <person name="Vanacova S."/>
            <person name="Villalvazo M."/>
            <person name="Haas B.J."/>
            <person name="Pertea M."/>
            <person name="Feldblyum T.V."/>
            <person name="Utterback T.R."/>
            <person name="Shu C.L."/>
            <person name="Osoegawa K."/>
            <person name="de Jong P.J."/>
            <person name="Hrdy I."/>
            <person name="Horvathova L."/>
            <person name="Zubacova Z."/>
            <person name="Dolezal P."/>
            <person name="Malik S.B."/>
            <person name="Logsdon J.M. Jr."/>
            <person name="Henze K."/>
            <person name="Gupta A."/>
            <person name="Wang C.C."/>
            <person name="Dunne R.L."/>
            <person name="Upcroft J.A."/>
            <person name="Upcroft P."/>
            <person name="White O."/>
            <person name="Salzberg S.L."/>
            <person name="Tang P."/>
            <person name="Chiu C.-H."/>
            <person name="Lee Y.-S."/>
            <person name="Embley T.M."/>
            <person name="Coombs G.H."/>
            <person name="Mottram J.C."/>
            <person name="Tachezy J."/>
            <person name="Fraser-Liggett C.M."/>
            <person name="Johnson P.J."/>
        </authorList>
    </citation>
    <scope>NUCLEOTIDE SEQUENCE [LARGE SCALE GENOMIC DNA]</scope>
    <source>
        <strain evidence="1">G3</strain>
    </source>
</reference>
<keyword evidence="2" id="KW-1185">Reference proteome</keyword>
<dbReference type="Proteomes" id="UP000001542">
    <property type="component" value="Unassembled WGS sequence"/>
</dbReference>
<dbReference type="InterPro" id="IPR011059">
    <property type="entry name" value="Metal-dep_hydrolase_composite"/>
</dbReference>
<dbReference type="Gene3D" id="3.20.20.140">
    <property type="entry name" value="Metal-dependent hydrolases"/>
    <property type="match status" value="1"/>
</dbReference>
<name>A2DAF2_TRIV3</name>
<dbReference type="RefSeq" id="XP_001583441.1">
    <property type="nucleotide sequence ID" value="XM_001583391.1"/>
</dbReference>
<dbReference type="KEGG" id="tva:5468025"/>
<dbReference type="InterPro" id="IPR032466">
    <property type="entry name" value="Metal_Hydrolase"/>
</dbReference>
<proteinExistence type="predicted"/>
<gene>
    <name evidence="1" type="ORF">TVAG_034780</name>
</gene>
<sequence>MDREHILYDNYWVSSGSPSKIVITRGAPSEMMEKNLVELSGKTDEREVLEWTLDLIARGITPLANFYAINEKDMLNIMPKDYVMMGSDSDVYYEGYGKTVQHPRNMASHSVFLRKYVKELDVLSLEKAVNKMSGLIADRFGINDRGKVFVGNYADLNMFKLDEINDTTKETGWTWPSTGMKYVMNSGEFLIDDYKMTGNLPGKGLRKTDYVNQKKIDKLDDYLT</sequence>
<organism evidence="1 2">
    <name type="scientific">Trichomonas vaginalis (strain ATCC PRA-98 / G3)</name>
    <dbReference type="NCBI Taxonomy" id="412133"/>
    <lineage>
        <taxon>Eukaryota</taxon>
        <taxon>Metamonada</taxon>
        <taxon>Parabasalia</taxon>
        <taxon>Trichomonadida</taxon>
        <taxon>Trichomonadidae</taxon>
        <taxon>Trichomonas</taxon>
    </lineage>
</organism>
<dbReference type="GO" id="GO:0016810">
    <property type="term" value="F:hydrolase activity, acting on carbon-nitrogen (but not peptide) bonds"/>
    <property type="evidence" value="ECO:0007669"/>
    <property type="project" value="InterPro"/>
</dbReference>
<dbReference type="SUPFAM" id="SSF51556">
    <property type="entry name" value="Metallo-dependent hydrolases"/>
    <property type="match status" value="1"/>
</dbReference>
<dbReference type="SUPFAM" id="SSF51338">
    <property type="entry name" value="Composite domain of metallo-dependent hydrolases"/>
    <property type="match status" value="1"/>
</dbReference>
<dbReference type="VEuPathDB" id="TrichDB:TVAGG3_0810650"/>
<reference evidence="1" key="1">
    <citation type="submission" date="2006-10" db="EMBL/GenBank/DDBJ databases">
        <authorList>
            <person name="Amadeo P."/>
            <person name="Zhao Q."/>
            <person name="Wortman J."/>
            <person name="Fraser-Liggett C."/>
            <person name="Carlton J."/>
        </authorList>
    </citation>
    <scope>NUCLEOTIDE SEQUENCE</scope>
    <source>
        <strain evidence="1">G3</strain>
    </source>
</reference>
<accession>A2DAF2</accession>
<dbReference type="InParanoid" id="A2DAF2"/>